<reference evidence="4" key="1">
    <citation type="journal article" date="2023" name="Commun. Biol.">
        <title>Genome analysis of Parmales, the sister group of diatoms, reveals the evolutionary specialization of diatoms from phago-mixotrophs to photoautotrophs.</title>
        <authorList>
            <person name="Ban H."/>
            <person name="Sato S."/>
            <person name="Yoshikawa S."/>
            <person name="Yamada K."/>
            <person name="Nakamura Y."/>
            <person name="Ichinomiya M."/>
            <person name="Sato N."/>
            <person name="Blanc-Mathieu R."/>
            <person name="Endo H."/>
            <person name="Kuwata A."/>
            <person name="Ogata H."/>
        </authorList>
    </citation>
    <scope>NUCLEOTIDE SEQUENCE [LARGE SCALE GENOMIC DNA]</scope>
    <source>
        <strain evidence="4">NIES 3700</strain>
    </source>
</reference>
<organism evidence="3 4">
    <name type="scientific">Triparma laevis f. longispina</name>
    <dbReference type="NCBI Taxonomy" id="1714387"/>
    <lineage>
        <taxon>Eukaryota</taxon>
        <taxon>Sar</taxon>
        <taxon>Stramenopiles</taxon>
        <taxon>Ochrophyta</taxon>
        <taxon>Bolidophyceae</taxon>
        <taxon>Parmales</taxon>
        <taxon>Triparmaceae</taxon>
        <taxon>Triparma</taxon>
    </lineage>
</organism>
<dbReference type="AlphaFoldDB" id="A0A9W7FQJ9"/>
<feature type="compositionally biased region" description="Basic residues" evidence="2">
    <location>
        <begin position="633"/>
        <end position="645"/>
    </location>
</feature>
<name>A0A9W7FQJ9_9STRA</name>
<proteinExistence type="predicted"/>
<evidence type="ECO:0000256" key="1">
    <source>
        <dbReference type="SAM" id="Coils"/>
    </source>
</evidence>
<protein>
    <submittedName>
        <fullName evidence="3">Uncharacterized protein</fullName>
    </submittedName>
</protein>
<feature type="region of interest" description="Disordered" evidence="2">
    <location>
        <begin position="1"/>
        <end position="28"/>
    </location>
</feature>
<feature type="compositionally biased region" description="Polar residues" evidence="2">
    <location>
        <begin position="537"/>
        <end position="552"/>
    </location>
</feature>
<feature type="coiled-coil region" evidence="1">
    <location>
        <begin position="149"/>
        <end position="176"/>
    </location>
</feature>
<evidence type="ECO:0000313" key="3">
    <source>
        <dbReference type="EMBL" id="GMI16350.1"/>
    </source>
</evidence>
<accession>A0A9W7FQJ9</accession>
<feature type="compositionally biased region" description="Gly residues" evidence="2">
    <location>
        <begin position="573"/>
        <end position="582"/>
    </location>
</feature>
<keyword evidence="1" id="KW-0175">Coiled coil</keyword>
<evidence type="ECO:0000313" key="4">
    <source>
        <dbReference type="Proteomes" id="UP001165122"/>
    </source>
</evidence>
<feature type="compositionally biased region" description="Acidic residues" evidence="2">
    <location>
        <begin position="595"/>
        <end position="620"/>
    </location>
</feature>
<sequence length="785" mass="87673">MPPKKKKGASKKPKKEKKPSGPPVPPLHELWSLETLHAQFEEKCKEVEALKTDKRELESTINTLQTDHQVVYEKFGEEFSSQNDKINSLVEAARSSESLRLSSEISNQKRIKDLSQFAQSAQHTVTRISAEWKAKLVLLREAETAVVRNAQLEIENSKLNRSIIALKSELKKREKQLFVVSKAGMDSSSLDLLENYNFSTPTNQEIGEDEEEGVVGERKNQDISIALVPMILEAMLQFPSTPSIHASGLKILSLLTLTKLDTFLFQRFKGLVVCLDSIRREKRGDVLLSGVKLVWKCVTLNEESKGYIEKEGGIAMTLSIMRLSPHSQNRRLVSNSIRLLNYLCGEVDMEEFGSYDSLFDEKEDGGVKEFREGKLEDLFPRVAGKRDAEKKFMEDRKKLDLPKKKKKVILPGVKQKKIKAAISPSKRRSILMLGEEEEKESDVNPTMVKSSSLPLIGETVSVEPSISPVPNKHDVSLPTFNSTEVSSEEVARSNPPATDTLMIIKSLFRILWFCLKKSEEEDIRGIEIKKSRESKSRGFSISSKDPNMSSPGITGMNMRDRGLTKVSSMPTMTGGGGGGFGSNFGSLKRGKREDEESDSDDYGIIEEEEEEDSGEEEVGEWDGGGNVNDAGGMRRKRRRRTKGRGQKAQTKNEFRDQSYKKTARDVLVNLVLSIDSSPTDTISAVLSYKSVQKLLVSAFEILKTDSDAVSACCMLVRSGLKEKANERVKQVKFFIEEGLSESVQDVIKIFEEDKGGGGSRVGQEVNCMIEELGNQFERTLSVNAT</sequence>
<feature type="compositionally biased region" description="Basic residues" evidence="2">
    <location>
        <begin position="1"/>
        <end position="17"/>
    </location>
</feature>
<feature type="coiled-coil region" evidence="1">
    <location>
        <begin position="40"/>
        <end position="67"/>
    </location>
</feature>
<evidence type="ECO:0000256" key="2">
    <source>
        <dbReference type="SAM" id="MobiDB-lite"/>
    </source>
</evidence>
<keyword evidence="4" id="KW-1185">Reference proteome</keyword>
<comment type="caution">
    <text evidence="3">The sequence shown here is derived from an EMBL/GenBank/DDBJ whole genome shotgun (WGS) entry which is preliminary data.</text>
</comment>
<dbReference type="Proteomes" id="UP001165122">
    <property type="component" value="Unassembled WGS sequence"/>
</dbReference>
<dbReference type="EMBL" id="BRXW01000249">
    <property type="protein sequence ID" value="GMI16350.1"/>
    <property type="molecule type" value="Genomic_DNA"/>
</dbReference>
<dbReference type="OrthoDB" id="202643at2759"/>
<feature type="region of interest" description="Disordered" evidence="2">
    <location>
        <begin position="532"/>
        <end position="655"/>
    </location>
</feature>
<gene>
    <name evidence="3" type="ORF">TrLO_g11866</name>
</gene>